<dbReference type="AlphaFoldDB" id="A0A3B7MYT2"/>
<gene>
    <name evidence="2" type="ORF">D3H65_23605</name>
</gene>
<organism evidence="2 3">
    <name type="scientific">Paraflavitalea soli</name>
    <dbReference type="NCBI Taxonomy" id="2315862"/>
    <lineage>
        <taxon>Bacteria</taxon>
        <taxon>Pseudomonadati</taxon>
        <taxon>Bacteroidota</taxon>
        <taxon>Chitinophagia</taxon>
        <taxon>Chitinophagales</taxon>
        <taxon>Chitinophagaceae</taxon>
        <taxon>Paraflavitalea</taxon>
    </lineage>
</organism>
<dbReference type="KEGG" id="pseg:D3H65_23605"/>
<dbReference type="Gene3D" id="2.60.120.560">
    <property type="entry name" value="Exo-inulinase, domain 1"/>
    <property type="match status" value="1"/>
</dbReference>
<dbReference type="GO" id="GO:0016787">
    <property type="term" value="F:hydrolase activity"/>
    <property type="evidence" value="ECO:0007669"/>
    <property type="project" value="InterPro"/>
</dbReference>
<dbReference type="Pfam" id="PF06439">
    <property type="entry name" value="3keto-disac_hyd"/>
    <property type="match status" value="1"/>
</dbReference>
<name>A0A3B7MYT2_9BACT</name>
<dbReference type="InterPro" id="IPR010496">
    <property type="entry name" value="AL/BT2_dom"/>
</dbReference>
<protein>
    <submittedName>
        <fullName evidence="2">DUF1080 domain-containing protein</fullName>
    </submittedName>
</protein>
<evidence type="ECO:0000313" key="2">
    <source>
        <dbReference type="EMBL" id="AXY78753.1"/>
    </source>
</evidence>
<evidence type="ECO:0000313" key="3">
    <source>
        <dbReference type="Proteomes" id="UP000263900"/>
    </source>
</evidence>
<keyword evidence="3" id="KW-1185">Reference proteome</keyword>
<sequence>MAATPATPPANNSLTAAEQADGWQLLFDGTSKKNWHVFKNLSDGSAWKVVDGTLHLDPAQRKDDKTVGGGDIVTDEEYDNFHLKVEWKLDSNGNSGIMFYVKEDPKIEKTYHTGPEMQVLDNAGHKDGKINKHHAGDLYDLISSSPETVRPVGQWNEAEIIAKDSTLEFYLNGAKVVSTKMWDDNWRKMIAGSKFKEWPTFGTFKSGRIALQDHGDPVWYRNIRIKRLK</sequence>
<reference evidence="2 3" key="1">
    <citation type="submission" date="2018-09" db="EMBL/GenBank/DDBJ databases">
        <title>Genome sequencing of strain 6GH32-13.</title>
        <authorList>
            <person name="Weon H.-Y."/>
            <person name="Heo J."/>
            <person name="Kwon S.-W."/>
        </authorList>
    </citation>
    <scope>NUCLEOTIDE SEQUENCE [LARGE SCALE GENOMIC DNA]</scope>
    <source>
        <strain evidence="2 3">5GH32-13</strain>
    </source>
</reference>
<feature type="domain" description="3-keto-alpha-glucoside-1,2-lyase/3-keto-2-hydroxy-glucal hydratase" evidence="1">
    <location>
        <begin position="22"/>
        <end position="226"/>
    </location>
</feature>
<proteinExistence type="predicted"/>
<dbReference type="EMBL" id="CP032157">
    <property type="protein sequence ID" value="AXY78753.1"/>
    <property type="molecule type" value="Genomic_DNA"/>
</dbReference>
<evidence type="ECO:0000259" key="1">
    <source>
        <dbReference type="Pfam" id="PF06439"/>
    </source>
</evidence>
<dbReference type="Proteomes" id="UP000263900">
    <property type="component" value="Chromosome"/>
</dbReference>
<accession>A0A3B7MYT2</accession>
<dbReference type="OrthoDB" id="659240at2"/>